<dbReference type="Proteomes" id="UP000030901">
    <property type="component" value="Chromosome"/>
</dbReference>
<accession>A0A0A7S267</accession>
<sequence>MILAIDVYYIENRAKTVGILFEYWTDTKSDINAVISDYQDNIEPYQSGQFYRRELPCIMSLLKKIDLSSVSVIVIDGYVQLAEGKMGLGGHLYNSLNKSIPIIGVAKKPFAGNSPYLIEVVRGESKHPLYITAIGTPLEDAAANIKLMAGKYRMPDLLSFLDQQTKLFKSETVV</sequence>
<gene>
    <name evidence="2" type="ORF">DKK76_08445</name>
    <name evidence="1" type="ORF">FPB0191_01798</name>
</gene>
<dbReference type="EMBL" id="CP009056">
    <property type="protein sequence ID" value="AJA45614.1"/>
    <property type="molecule type" value="Genomic_DNA"/>
</dbReference>
<evidence type="ECO:0000313" key="4">
    <source>
        <dbReference type="Proteomes" id="UP000247838"/>
    </source>
</evidence>
<evidence type="ECO:0000313" key="2">
    <source>
        <dbReference type="EMBL" id="PXY95010.1"/>
    </source>
</evidence>
<dbReference type="HOGENOM" id="CLU_1591036_0_0_6"/>
<protein>
    <submittedName>
        <fullName evidence="1">Endonuclease V</fullName>
        <ecNumber evidence="1">3.1.21.7</ecNumber>
    </submittedName>
</protein>
<dbReference type="AlphaFoldDB" id="A0A0A7S267"/>
<organism evidence="1 3">
    <name type="scientific">Frischella perrara</name>
    <dbReference type="NCBI Taxonomy" id="1267021"/>
    <lineage>
        <taxon>Bacteria</taxon>
        <taxon>Pseudomonadati</taxon>
        <taxon>Pseudomonadota</taxon>
        <taxon>Gammaproteobacteria</taxon>
        <taxon>Orbales</taxon>
        <taxon>Orbaceae</taxon>
        <taxon>Frischella</taxon>
    </lineage>
</organism>
<name>A0A0A7S267_FRIPE</name>
<dbReference type="GO" id="GO:0006281">
    <property type="term" value="P:DNA repair"/>
    <property type="evidence" value="ECO:0007669"/>
    <property type="project" value="InterPro"/>
</dbReference>
<evidence type="ECO:0000313" key="3">
    <source>
        <dbReference type="Proteomes" id="UP000030901"/>
    </source>
</evidence>
<dbReference type="EC" id="3.1.21.7" evidence="1"/>
<proteinExistence type="predicted"/>
<keyword evidence="1" id="KW-0540">Nuclease</keyword>
<dbReference type="KEGG" id="fpp:FPB0191_01798"/>
<dbReference type="Pfam" id="PF04493">
    <property type="entry name" value="Endonuclease_5"/>
    <property type="match status" value="1"/>
</dbReference>
<keyword evidence="1" id="KW-0255">Endonuclease</keyword>
<dbReference type="OrthoDB" id="2593273at2"/>
<dbReference type="STRING" id="1267021.FPB0191_01798"/>
<dbReference type="InterPro" id="IPR007581">
    <property type="entry name" value="Endonuclease-V"/>
</dbReference>
<reference evidence="2 4" key="2">
    <citation type="submission" date="2018-05" db="EMBL/GenBank/DDBJ databases">
        <title>Reference genomes for bee gut microbiota database.</title>
        <authorList>
            <person name="Ellegaard K.M."/>
        </authorList>
    </citation>
    <scope>NUCLEOTIDE SEQUENCE [LARGE SCALE GENOMIC DNA]</scope>
    <source>
        <strain evidence="2 4">ESL0167</strain>
    </source>
</reference>
<dbReference type="RefSeq" id="WP_039105440.1">
    <property type="nucleotide sequence ID" value="NZ_CALYQC010000013.1"/>
</dbReference>
<keyword evidence="3" id="KW-1185">Reference proteome</keyword>
<dbReference type="GO" id="GO:0043737">
    <property type="term" value="F:deoxyribonuclease V activity"/>
    <property type="evidence" value="ECO:0007669"/>
    <property type="project" value="UniProtKB-EC"/>
</dbReference>
<evidence type="ECO:0000313" key="1">
    <source>
        <dbReference type="EMBL" id="AJA45614.1"/>
    </source>
</evidence>
<dbReference type="EMBL" id="QGLM01000017">
    <property type="protein sequence ID" value="PXY95010.1"/>
    <property type="molecule type" value="Genomic_DNA"/>
</dbReference>
<keyword evidence="1" id="KW-0378">Hydrolase</keyword>
<dbReference type="Gene3D" id="3.30.2170.10">
    <property type="entry name" value="archaeoglobus fulgidus dsm 4304 superfamily"/>
    <property type="match status" value="1"/>
</dbReference>
<dbReference type="Proteomes" id="UP000247838">
    <property type="component" value="Unassembled WGS sequence"/>
</dbReference>
<reference evidence="1 3" key="1">
    <citation type="journal article" date="2014" name="Appl. Environ. Microbiol.">
        <title>Gut symbionts from distinct hosts exhibit genotoxic activity via divergent colibactin biosynthetic pathways.</title>
        <authorList>
            <person name="Engel P."/>
            <person name="Vizcaino M.I."/>
            <person name="Crawford J.M."/>
        </authorList>
    </citation>
    <scope>NUCLEOTIDE SEQUENCE [LARGE SCALE GENOMIC DNA]</scope>
    <source>
        <strain evidence="1 3">PEB0191</strain>
    </source>
</reference>